<dbReference type="AlphaFoldDB" id="A0A379G994"/>
<dbReference type="RefSeq" id="WP_061450348.1">
    <property type="nucleotide sequence ID" value="NZ_UGTP01000002.1"/>
</dbReference>
<dbReference type="EMBL" id="UGTP01000002">
    <property type="protein sequence ID" value="SUC37452.1"/>
    <property type="molecule type" value="Genomic_DNA"/>
</dbReference>
<name>A0A379G994_9BACT</name>
<gene>
    <name evidence="1" type="ORF">NCTC13043_01941</name>
</gene>
<dbReference type="Proteomes" id="UP000254235">
    <property type="component" value="Unassembled WGS sequence"/>
</dbReference>
<evidence type="ECO:0000313" key="2">
    <source>
        <dbReference type="Proteomes" id="UP000254235"/>
    </source>
</evidence>
<dbReference type="GeneID" id="78571586"/>
<sequence>MTEETYDFADLPLQGDGANPQKPSGDYPSIDAVINKPIWCTGFTEDVDTENGKRTLIRFKWDLGEAETAFWTSSKKLLAIVKHPNIRFPFHTIIKVVLIREMAGFEFRSAKEAISQDDIDAYNLYLMKKRSYMKQRR</sequence>
<evidence type="ECO:0000313" key="1">
    <source>
        <dbReference type="EMBL" id="SUC37452.1"/>
    </source>
</evidence>
<protein>
    <submittedName>
        <fullName evidence="1">Uncharacterized protein</fullName>
    </submittedName>
</protein>
<dbReference type="OrthoDB" id="9861018at2"/>
<organism evidence="1 2">
    <name type="scientific">Prevotella pallens</name>
    <dbReference type="NCBI Taxonomy" id="60133"/>
    <lineage>
        <taxon>Bacteria</taxon>
        <taxon>Pseudomonadati</taxon>
        <taxon>Bacteroidota</taxon>
        <taxon>Bacteroidia</taxon>
        <taxon>Bacteroidales</taxon>
        <taxon>Prevotellaceae</taxon>
        <taxon>Prevotella</taxon>
    </lineage>
</organism>
<proteinExistence type="predicted"/>
<reference evidence="1 2" key="1">
    <citation type="submission" date="2018-06" db="EMBL/GenBank/DDBJ databases">
        <authorList>
            <consortium name="Pathogen Informatics"/>
            <person name="Doyle S."/>
        </authorList>
    </citation>
    <scope>NUCLEOTIDE SEQUENCE [LARGE SCALE GENOMIC DNA]</scope>
    <source>
        <strain evidence="1 2">NCTC13043</strain>
    </source>
</reference>
<accession>A0A379G994</accession>